<evidence type="ECO:0000313" key="2">
    <source>
        <dbReference type="EMBL" id="CAA9554938.1"/>
    </source>
</evidence>
<proteinExistence type="predicted"/>
<sequence length="52" mass="5830">MRSRLRATVRAPTGVGRGAHGRAGPRRRRLESIFPAIFRTLTTIRNDRGTRG</sequence>
<name>A0A6J4UPD6_9BACT</name>
<dbReference type="AlphaFoldDB" id="A0A6J4UPD6"/>
<accession>A0A6J4UPD6</accession>
<organism evidence="2">
    <name type="scientific">uncultured Thermomicrobiales bacterium</name>
    <dbReference type="NCBI Taxonomy" id="1645740"/>
    <lineage>
        <taxon>Bacteria</taxon>
        <taxon>Pseudomonadati</taxon>
        <taxon>Thermomicrobiota</taxon>
        <taxon>Thermomicrobia</taxon>
        <taxon>Thermomicrobiales</taxon>
        <taxon>environmental samples</taxon>
    </lineage>
</organism>
<reference evidence="2" key="1">
    <citation type="submission" date="2020-02" db="EMBL/GenBank/DDBJ databases">
        <authorList>
            <person name="Meier V. D."/>
        </authorList>
    </citation>
    <scope>NUCLEOTIDE SEQUENCE</scope>
    <source>
        <strain evidence="2">AVDCRST_MAG19</strain>
    </source>
</reference>
<gene>
    <name evidence="2" type="ORF">AVDCRST_MAG19-1140</name>
</gene>
<dbReference type="EMBL" id="CADCWL010000047">
    <property type="protein sequence ID" value="CAA9554938.1"/>
    <property type="molecule type" value="Genomic_DNA"/>
</dbReference>
<feature type="region of interest" description="Disordered" evidence="1">
    <location>
        <begin position="1"/>
        <end position="26"/>
    </location>
</feature>
<evidence type="ECO:0000256" key="1">
    <source>
        <dbReference type="SAM" id="MobiDB-lite"/>
    </source>
</evidence>
<protein>
    <submittedName>
        <fullName evidence="2">Uncharacterized protein</fullName>
    </submittedName>
</protein>